<keyword evidence="1" id="KW-0805">Transcription regulation</keyword>
<evidence type="ECO:0000259" key="4">
    <source>
        <dbReference type="PROSITE" id="PS51071"/>
    </source>
</evidence>
<organism evidence="6 7">
    <name type="scientific">Gryllotalpicola kribbensis</name>
    <dbReference type="NCBI Taxonomy" id="993084"/>
    <lineage>
        <taxon>Bacteria</taxon>
        <taxon>Bacillati</taxon>
        <taxon>Actinomycetota</taxon>
        <taxon>Actinomycetes</taxon>
        <taxon>Micrococcales</taxon>
        <taxon>Microbacteriaceae</taxon>
        <taxon>Gryllotalpicola</taxon>
    </lineage>
</organism>
<dbReference type="SUPFAM" id="SSF53697">
    <property type="entry name" value="SIS domain"/>
    <property type="match status" value="1"/>
</dbReference>
<gene>
    <name evidence="6" type="ORF">GCM10022288_09070</name>
</gene>
<dbReference type="InterPro" id="IPR046348">
    <property type="entry name" value="SIS_dom_sf"/>
</dbReference>
<dbReference type="InterPro" id="IPR001347">
    <property type="entry name" value="SIS_dom"/>
</dbReference>
<keyword evidence="3" id="KW-0804">Transcription</keyword>
<dbReference type="PROSITE" id="PS51464">
    <property type="entry name" value="SIS"/>
    <property type="match status" value="1"/>
</dbReference>
<dbReference type="Gene3D" id="3.40.50.10490">
    <property type="entry name" value="Glucose-6-phosphate isomerase like protein, domain 1"/>
    <property type="match status" value="1"/>
</dbReference>
<reference evidence="7" key="1">
    <citation type="journal article" date="2019" name="Int. J. Syst. Evol. Microbiol.">
        <title>The Global Catalogue of Microorganisms (GCM) 10K type strain sequencing project: providing services to taxonomists for standard genome sequencing and annotation.</title>
        <authorList>
            <consortium name="The Broad Institute Genomics Platform"/>
            <consortium name="The Broad Institute Genome Sequencing Center for Infectious Disease"/>
            <person name="Wu L."/>
            <person name="Ma J."/>
        </authorList>
    </citation>
    <scope>NUCLEOTIDE SEQUENCE [LARGE SCALE GENOMIC DNA]</scope>
    <source>
        <strain evidence="7">JCM 17593</strain>
    </source>
</reference>
<name>A0ABP8ALU8_9MICO</name>
<dbReference type="CDD" id="cd05013">
    <property type="entry name" value="SIS_RpiR"/>
    <property type="match status" value="1"/>
</dbReference>
<evidence type="ECO:0000256" key="1">
    <source>
        <dbReference type="ARBA" id="ARBA00023015"/>
    </source>
</evidence>
<feature type="domain" description="HTH rpiR-type" evidence="4">
    <location>
        <begin position="55"/>
        <end position="131"/>
    </location>
</feature>
<dbReference type="Proteomes" id="UP001500213">
    <property type="component" value="Unassembled WGS sequence"/>
</dbReference>
<evidence type="ECO:0000313" key="7">
    <source>
        <dbReference type="Proteomes" id="UP001500213"/>
    </source>
</evidence>
<dbReference type="InterPro" id="IPR035472">
    <property type="entry name" value="RpiR-like_SIS"/>
</dbReference>
<dbReference type="InterPro" id="IPR000281">
    <property type="entry name" value="HTH_RpiR"/>
</dbReference>
<dbReference type="PROSITE" id="PS51071">
    <property type="entry name" value="HTH_RPIR"/>
    <property type="match status" value="1"/>
</dbReference>
<evidence type="ECO:0000256" key="2">
    <source>
        <dbReference type="ARBA" id="ARBA00023125"/>
    </source>
</evidence>
<dbReference type="SUPFAM" id="SSF46689">
    <property type="entry name" value="Homeodomain-like"/>
    <property type="match status" value="1"/>
</dbReference>
<feature type="domain" description="SIS" evidence="5">
    <location>
        <begin position="177"/>
        <end position="313"/>
    </location>
</feature>
<dbReference type="InterPro" id="IPR036388">
    <property type="entry name" value="WH-like_DNA-bd_sf"/>
</dbReference>
<sequence>MTLSDSETSQQTVSCASDFAQVNRSAISLANLAVLKHCRNARIDQNERENMAELDDIRGRLLGLAPTLGKAQRQAARAMLEDIEAVAYLTAAELAEHAGVHTATVVRLAQHLGFDGYPHLQRSLRATLSQYSRFLQAMEDEVESGTAAATVSAVLAQARRNLEHLSRRISPDLLANVAETLSSAQTALVLGLGAAAPVAAHLASSLRLLGISADQPIDTVSAAQYLGLLGETDAVVAIDFHRYYRVTADLASAAARSNIAVIALTDSEMSPLAPIARHTIVVPSDSPTPRTSLAPAFAIVEAIIALTARADRSRAEESMRRIDASHSNLKVFVGD</sequence>
<dbReference type="InterPro" id="IPR009057">
    <property type="entry name" value="Homeodomain-like_sf"/>
</dbReference>
<protein>
    <submittedName>
        <fullName evidence="6">MurR/RpiR family transcriptional regulator</fullName>
    </submittedName>
</protein>
<evidence type="ECO:0000256" key="3">
    <source>
        <dbReference type="ARBA" id="ARBA00023163"/>
    </source>
</evidence>
<dbReference type="Pfam" id="PF01418">
    <property type="entry name" value="HTH_6"/>
    <property type="match status" value="1"/>
</dbReference>
<comment type="caution">
    <text evidence="6">The sequence shown here is derived from an EMBL/GenBank/DDBJ whole genome shotgun (WGS) entry which is preliminary data.</text>
</comment>
<dbReference type="InterPro" id="IPR047640">
    <property type="entry name" value="RpiR-like"/>
</dbReference>
<evidence type="ECO:0000259" key="5">
    <source>
        <dbReference type="PROSITE" id="PS51464"/>
    </source>
</evidence>
<proteinExistence type="predicted"/>
<keyword evidence="7" id="KW-1185">Reference proteome</keyword>
<keyword evidence="2" id="KW-0238">DNA-binding</keyword>
<dbReference type="Gene3D" id="1.10.10.10">
    <property type="entry name" value="Winged helix-like DNA-binding domain superfamily/Winged helix DNA-binding domain"/>
    <property type="match status" value="1"/>
</dbReference>
<accession>A0ABP8ALU8</accession>
<dbReference type="PANTHER" id="PTHR30514">
    <property type="entry name" value="GLUCOKINASE"/>
    <property type="match status" value="1"/>
</dbReference>
<dbReference type="PANTHER" id="PTHR30514:SF18">
    <property type="entry name" value="RPIR-FAMILY TRANSCRIPTIONAL REGULATOR"/>
    <property type="match status" value="1"/>
</dbReference>
<dbReference type="EMBL" id="BAABBX010000005">
    <property type="protein sequence ID" value="GAA4186085.1"/>
    <property type="molecule type" value="Genomic_DNA"/>
</dbReference>
<dbReference type="Pfam" id="PF01380">
    <property type="entry name" value="SIS"/>
    <property type="match status" value="1"/>
</dbReference>
<evidence type="ECO:0000313" key="6">
    <source>
        <dbReference type="EMBL" id="GAA4186085.1"/>
    </source>
</evidence>